<dbReference type="EMBL" id="CM026428">
    <property type="protein sequence ID" value="KAG0566144.1"/>
    <property type="molecule type" value="Genomic_DNA"/>
</dbReference>
<dbReference type="GO" id="GO:0042790">
    <property type="term" value="P:nucleolar large rRNA transcription by RNA polymerase I"/>
    <property type="evidence" value="ECO:0007669"/>
    <property type="project" value="TreeGrafter"/>
</dbReference>
<keyword evidence="9" id="KW-0539">Nucleus</keyword>
<evidence type="ECO:0000256" key="8">
    <source>
        <dbReference type="ARBA" id="ARBA00023163"/>
    </source>
</evidence>
<dbReference type="GO" id="GO:0008270">
    <property type="term" value="F:zinc ion binding"/>
    <property type="evidence" value="ECO:0007669"/>
    <property type="project" value="UniProtKB-KW"/>
</dbReference>
<evidence type="ECO:0000256" key="3">
    <source>
        <dbReference type="ARBA" id="ARBA00022723"/>
    </source>
</evidence>
<evidence type="ECO:0000313" key="13">
    <source>
        <dbReference type="EMBL" id="KAG0566144.1"/>
    </source>
</evidence>
<dbReference type="PANTHER" id="PTHR31576">
    <property type="entry name" value="TATA BOX-BINDING PROTEIN-ASSOCIATED FACTOR RNA POLYMERASE I SUBUNIT B"/>
    <property type="match status" value="1"/>
</dbReference>
<dbReference type="InterPro" id="IPR048538">
    <property type="entry name" value="Rrn7_cyclin_C"/>
</dbReference>
<organism evidence="13 14">
    <name type="scientific">Ceratodon purpureus</name>
    <name type="common">Fire moss</name>
    <name type="synonym">Dicranum purpureum</name>
    <dbReference type="NCBI Taxonomy" id="3225"/>
    <lineage>
        <taxon>Eukaryota</taxon>
        <taxon>Viridiplantae</taxon>
        <taxon>Streptophyta</taxon>
        <taxon>Embryophyta</taxon>
        <taxon>Bryophyta</taxon>
        <taxon>Bryophytina</taxon>
        <taxon>Bryopsida</taxon>
        <taxon>Dicranidae</taxon>
        <taxon>Pseudoditrichales</taxon>
        <taxon>Ditrichaceae</taxon>
        <taxon>Ceratodon</taxon>
    </lineage>
</organism>
<keyword evidence="5" id="KW-0862">Zinc</keyword>
<dbReference type="Pfam" id="PF20645">
    <property type="entry name" value="Rrn7_cyclin_C"/>
    <property type="match status" value="1"/>
</dbReference>
<evidence type="ECO:0000256" key="2">
    <source>
        <dbReference type="ARBA" id="ARBA00006899"/>
    </source>
</evidence>
<sequence>MSGLCSVCGSTDLSAGGDGFSYCNVCGSQSQFYQDQAFDYDDTHVYNARNVRERGIARKESQLATQASQLQQTLATQGSQLATQEDLAYFQASQFQSQYLSQFGDDTMPFSQALGASQVPVGTLSESEDLGLSDRVRKVYVEGVQMLVQMQCEALVERFGVTPLVCGILGPVWMKFVSSTCVYEKEWAEEALLVAEAQHEKSDKEDMDEEDEEEIWAGTDEKPVVQKLAKPKRKKRVSGEPWTTYGERTRFVWLRSLKARIPLRASLAISFLVCHLAREPVLPTDIINWAFEGTLPYLSAYTEIEKRSNWGSQLQLFKASKIFKPQRMTNARVVEYLASLIGDRMGLELPPINFHAISRRFLKELDLPVERLAPYVCRLYEWFPSSGLWLTSQVSKFPTRVYVMAMLVVVFKILYKLDGRHRLPSKDRDAVSGVEAATEMLGVREEEQWNSEDFVAKIKLILQDDTDQVDDQEQLTEYLKYCRETIFANEGMSNDEDLRDHFWELYEKSAKQGALRGTISKESEDVESDVDRNGSQPLGSDESTRHKQSKVGKKSRKPLSKLRTDPLLRGMEDLGFFLLDPPKEVPREDEYWTYIITRDDMRPVHEDYLFVLRACAKIIDVDPRVMHLAILNVEKGIIEAEKKVLKFLAMREGRSLDEAAHGSEQMEEVD</sequence>
<keyword evidence="6" id="KW-0805">Transcription regulation</keyword>
<feature type="compositionally biased region" description="Basic residues" evidence="10">
    <location>
        <begin position="546"/>
        <end position="558"/>
    </location>
</feature>
<dbReference type="InterPro" id="IPR048540">
    <property type="entry name" value="Rrn7_cyclin_N"/>
</dbReference>
<evidence type="ECO:0000256" key="6">
    <source>
        <dbReference type="ARBA" id="ARBA00023015"/>
    </source>
</evidence>
<comment type="caution">
    <text evidence="13">The sequence shown here is derived from an EMBL/GenBank/DDBJ whole genome shotgun (WGS) entry which is preliminary data.</text>
</comment>
<accession>A0A8T0H6Y4</accession>
<protein>
    <recommendedName>
        <fullName evidence="15">TATA box-binding protein-associated factor RNA polymerase I subunit B</fullName>
    </recommendedName>
</protein>
<dbReference type="GO" id="GO:0070860">
    <property type="term" value="C:RNA polymerase I core factor complex"/>
    <property type="evidence" value="ECO:0007669"/>
    <property type="project" value="InterPro"/>
</dbReference>
<dbReference type="Pfam" id="PF20644">
    <property type="entry name" value="Rrn7_cyclin_N"/>
    <property type="match status" value="1"/>
</dbReference>
<evidence type="ECO:0000259" key="11">
    <source>
        <dbReference type="Pfam" id="PF20644"/>
    </source>
</evidence>
<keyword evidence="14" id="KW-1185">Reference proteome</keyword>
<dbReference type="OrthoDB" id="10069252at2759"/>
<dbReference type="InterPro" id="IPR033599">
    <property type="entry name" value="TAF1B/Rrn7"/>
</dbReference>
<name>A0A8T0H6Y4_CERPU</name>
<keyword evidence="8" id="KW-0804">Transcription</keyword>
<evidence type="ECO:0000256" key="5">
    <source>
        <dbReference type="ARBA" id="ARBA00022833"/>
    </source>
</evidence>
<dbReference type="PANTHER" id="PTHR31576:SF2">
    <property type="entry name" value="TATA BOX-BINDING PROTEIN-ASSOCIATED FACTOR RNA POLYMERASE I SUBUNIT B"/>
    <property type="match status" value="1"/>
</dbReference>
<evidence type="ECO:0000256" key="4">
    <source>
        <dbReference type="ARBA" id="ARBA00022771"/>
    </source>
</evidence>
<dbReference type="AlphaFoldDB" id="A0A8T0H6Y4"/>
<proteinExistence type="inferred from homology"/>
<feature type="domain" description="Rrn7/TAF1B C-terminal cyclin" evidence="12">
    <location>
        <begin position="333"/>
        <end position="430"/>
    </location>
</feature>
<comment type="subcellular location">
    <subcellularLocation>
        <location evidence="1">Nucleus</location>
        <location evidence="1">Nucleolus</location>
    </subcellularLocation>
</comment>
<keyword evidence="3" id="KW-0479">Metal-binding</keyword>
<gene>
    <name evidence="13" type="ORF">KC19_7G041400</name>
</gene>
<evidence type="ECO:0000313" key="14">
    <source>
        <dbReference type="Proteomes" id="UP000822688"/>
    </source>
</evidence>
<evidence type="ECO:0000256" key="10">
    <source>
        <dbReference type="SAM" id="MobiDB-lite"/>
    </source>
</evidence>
<evidence type="ECO:0008006" key="15">
    <source>
        <dbReference type="Google" id="ProtNLM"/>
    </source>
</evidence>
<comment type="similarity">
    <text evidence="2">Belongs to the RRN7/TAF1B family.</text>
</comment>
<dbReference type="Proteomes" id="UP000822688">
    <property type="component" value="Chromosome 7"/>
</dbReference>
<keyword evidence="4" id="KW-0863">Zinc-finger</keyword>
<evidence type="ECO:0000256" key="1">
    <source>
        <dbReference type="ARBA" id="ARBA00004604"/>
    </source>
</evidence>
<reference evidence="13" key="1">
    <citation type="submission" date="2020-06" db="EMBL/GenBank/DDBJ databases">
        <title>WGS assembly of Ceratodon purpureus strain R40.</title>
        <authorList>
            <person name="Carey S.B."/>
            <person name="Jenkins J."/>
            <person name="Shu S."/>
            <person name="Lovell J.T."/>
            <person name="Sreedasyam A."/>
            <person name="Maumus F."/>
            <person name="Tiley G.P."/>
            <person name="Fernandez-Pozo N."/>
            <person name="Barry K."/>
            <person name="Chen C."/>
            <person name="Wang M."/>
            <person name="Lipzen A."/>
            <person name="Daum C."/>
            <person name="Saski C.A."/>
            <person name="Payton A.C."/>
            <person name="Mcbreen J.C."/>
            <person name="Conrad R.E."/>
            <person name="Kollar L.M."/>
            <person name="Olsson S."/>
            <person name="Huttunen S."/>
            <person name="Landis J.B."/>
            <person name="Wickett N.J."/>
            <person name="Johnson M.G."/>
            <person name="Rensing S.A."/>
            <person name="Grimwood J."/>
            <person name="Schmutz J."/>
            <person name="Mcdaniel S.F."/>
        </authorList>
    </citation>
    <scope>NUCLEOTIDE SEQUENCE</scope>
    <source>
        <strain evidence="13">R40</strain>
    </source>
</reference>
<feature type="region of interest" description="Disordered" evidence="10">
    <location>
        <begin position="514"/>
        <end position="558"/>
    </location>
</feature>
<evidence type="ECO:0000259" key="12">
    <source>
        <dbReference type="Pfam" id="PF20645"/>
    </source>
</evidence>
<evidence type="ECO:0000256" key="9">
    <source>
        <dbReference type="ARBA" id="ARBA00023242"/>
    </source>
</evidence>
<keyword evidence="7" id="KW-0238">DNA-binding</keyword>
<feature type="domain" description="Rrn7/TAF1B N-terminal cyclin" evidence="11">
    <location>
        <begin position="144"/>
        <end position="304"/>
    </location>
</feature>
<evidence type="ECO:0000256" key="7">
    <source>
        <dbReference type="ARBA" id="ARBA00023125"/>
    </source>
</evidence>
<dbReference type="GO" id="GO:0001164">
    <property type="term" value="F:RNA polymerase I core promoter sequence-specific DNA binding"/>
    <property type="evidence" value="ECO:0007669"/>
    <property type="project" value="InterPro"/>
</dbReference>